<feature type="domain" description="Translation elongation factor P/YeiP central" evidence="2">
    <location>
        <begin position="67"/>
        <end position="120"/>
    </location>
</feature>
<protein>
    <submittedName>
        <fullName evidence="3">Elongation factor P</fullName>
    </submittedName>
</protein>
<comment type="similarity">
    <text evidence="1">Belongs to the elongation factor P family.</text>
</comment>
<dbReference type="SMART" id="SM01185">
    <property type="entry name" value="EFP"/>
    <property type="match status" value="1"/>
</dbReference>
<dbReference type="Pfam" id="PF01132">
    <property type="entry name" value="EFP"/>
    <property type="match status" value="1"/>
</dbReference>
<dbReference type="CDD" id="cd04470">
    <property type="entry name" value="S1_EF-P_repeat_1"/>
    <property type="match status" value="1"/>
</dbReference>
<evidence type="ECO:0000259" key="2">
    <source>
        <dbReference type="SMART" id="SM01185"/>
    </source>
</evidence>
<dbReference type="Pfam" id="PF08207">
    <property type="entry name" value="EFP_N"/>
    <property type="match status" value="1"/>
</dbReference>
<dbReference type="Gene3D" id="2.40.50.140">
    <property type="entry name" value="Nucleic acid-binding proteins"/>
    <property type="match status" value="1"/>
</dbReference>
<dbReference type="InterPro" id="IPR012340">
    <property type="entry name" value="NA-bd_OB-fold"/>
</dbReference>
<dbReference type="EMBL" id="SOIP01000223">
    <property type="protein sequence ID" value="TET81611.1"/>
    <property type="molecule type" value="Genomic_DNA"/>
</dbReference>
<dbReference type="GO" id="GO:0005737">
    <property type="term" value="C:cytoplasm"/>
    <property type="evidence" value="ECO:0007669"/>
    <property type="project" value="TreeGrafter"/>
</dbReference>
<dbReference type="InterPro" id="IPR001059">
    <property type="entry name" value="Transl_elong_P/YeiP_cen"/>
</dbReference>
<dbReference type="AlphaFoldDB" id="A0A523XQQ7"/>
<dbReference type="InterPro" id="IPR014722">
    <property type="entry name" value="Rib_uL2_dom2"/>
</dbReference>
<dbReference type="InterPro" id="IPR013185">
    <property type="entry name" value="Transl_elong_KOW-like"/>
</dbReference>
<dbReference type="InterPro" id="IPR008991">
    <property type="entry name" value="Translation_prot_SH3-like_sf"/>
</dbReference>
<proteinExistence type="inferred from homology"/>
<dbReference type="FunFam" id="2.30.30.30:FF:000003">
    <property type="entry name" value="Elongation factor P"/>
    <property type="match status" value="1"/>
</dbReference>
<gene>
    <name evidence="3" type="ORF">E3J38_03585</name>
</gene>
<dbReference type="Gene3D" id="2.30.30.30">
    <property type="match status" value="1"/>
</dbReference>
<dbReference type="SUPFAM" id="SSF50104">
    <property type="entry name" value="Translation proteins SH3-like domain"/>
    <property type="match status" value="1"/>
</dbReference>
<dbReference type="PANTHER" id="PTHR30053:SF12">
    <property type="entry name" value="ELONGATION FACTOR P (EF-P) FAMILY PROTEIN"/>
    <property type="match status" value="1"/>
</dbReference>
<reference evidence="3 4" key="1">
    <citation type="submission" date="2019-03" db="EMBL/GenBank/DDBJ databases">
        <title>Metabolic potential of uncultured bacteria and archaea associated with petroleum seepage in deep-sea sediments.</title>
        <authorList>
            <person name="Dong X."/>
            <person name="Hubert C."/>
        </authorList>
    </citation>
    <scope>NUCLEOTIDE SEQUENCE [LARGE SCALE GENOMIC DNA]</scope>
    <source>
        <strain evidence="3">E29_bin36</strain>
    </source>
</reference>
<feature type="non-terminal residue" evidence="3">
    <location>
        <position position="128"/>
    </location>
</feature>
<name>A0A523XQQ7_UNCT6</name>
<organism evidence="3 4">
    <name type="scientific">candidate division TA06 bacterium</name>
    <dbReference type="NCBI Taxonomy" id="2250710"/>
    <lineage>
        <taxon>Bacteria</taxon>
        <taxon>Bacteria division TA06</taxon>
    </lineage>
</organism>
<dbReference type="GO" id="GO:0003746">
    <property type="term" value="F:translation elongation factor activity"/>
    <property type="evidence" value="ECO:0007669"/>
    <property type="project" value="UniProtKB-KW"/>
</dbReference>
<evidence type="ECO:0000256" key="1">
    <source>
        <dbReference type="ARBA" id="ARBA00009479"/>
    </source>
</evidence>
<dbReference type="InterPro" id="IPR020599">
    <property type="entry name" value="Transl_elong_fac_P/YeiP"/>
</dbReference>
<dbReference type="PANTHER" id="PTHR30053">
    <property type="entry name" value="ELONGATION FACTOR P"/>
    <property type="match status" value="1"/>
</dbReference>
<dbReference type="SUPFAM" id="SSF50249">
    <property type="entry name" value="Nucleic acid-binding proteins"/>
    <property type="match status" value="1"/>
</dbReference>
<evidence type="ECO:0000313" key="3">
    <source>
        <dbReference type="EMBL" id="TET81611.1"/>
    </source>
</evidence>
<keyword evidence="3" id="KW-0251">Elongation factor</keyword>
<dbReference type="Proteomes" id="UP000315534">
    <property type="component" value="Unassembled WGS sequence"/>
</dbReference>
<accession>A0A523XQQ7</accession>
<sequence>MATTADFRNGMTLRVDGDILEIVEFLHVKPGKGGAFVRSKLKNVRTGAVTEKTYRAGEKVTEVRLERRSMEYIYKDGDSYVFMDKGTFEQIPVPEDYLKDKLSFLKEGTLTTVLYAGEELEGVILPNC</sequence>
<evidence type="ECO:0000313" key="4">
    <source>
        <dbReference type="Proteomes" id="UP000315534"/>
    </source>
</evidence>
<comment type="caution">
    <text evidence="3">The sequence shown here is derived from an EMBL/GenBank/DDBJ whole genome shotgun (WGS) entry which is preliminary data.</text>
</comment>
<keyword evidence="3" id="KW-0648">Protein biosynthesis</keyword>
<dbReference type="FunFam" id="2.40.50.140:FF:000009">
    <property type="entry name" value="Elongation factor P"/>
    <property type="match status" value="1"/>
</dbReference>